<dbReference type="Gene3D" id="3.40.50.1010">
    <property type="entry name" value="5'-nuclease"/>
    <property type="match status" value="1"/>
</dbReference>
<keyword evidence="11" id="KW-1185">Reference proteome</keyword>
<keyword evidence="5 8" id="KW-0378">Hydrolase</keyword>
<dbReference type="HAMAP" id="MF_00265">
    <property type="entry name" value="VapC_Nob1"/>
    <property type="match status" value="1"/>
</dbReference>
<comment type="function">
    <text evidence="8">Toxic component of a toxin-antitoxin (TA) system. An RNase.</text>
</comment>
<evidence type="ECO:0000256" key="3">
    <source>
        <dbReference type="ARBA" id="ARBA00022722"/>
    </source>
</evidence>
<feature type="domain" description="PIN" evidence="9">
    <location>
        <begin position="1"/>
        <end position="128"/>
    </location>
</feature>
<gene>
    <name evidence="8" type="primary">vapC</name>
    <name evidence="10" type="ORF">AOPFMNJM_0439</name>
</gene>
<dbReference type="EC" id="3.1.-.-" evidence="8"/>
<proteinExistence type="inferred from homology"/>
<dbReference type="InterPro" id="IPR029060">
    <property type="entry name" value="PIN-like_dom_sf"/>
</dbReference>
<dbReference type="RefSeq" id="WP_238273867.1">
    <property type="nucleotide sequence ID" value="NZ_BPQR01000007.1"/>
</dbReference>
<keyword evidence="2 8" id="KW-1277">Toxin-antitoxin system</keyword>
<feature type="binding site" evidence="8">
    <location>
        <position position="4"/>
    </location>
    <ligand>
        <name>Mg(2+)</name>
        <dbReference type="ChEBI" id="CHEBI:18420"/>
    </ligand>
</feature>
<evidence type="ECO:0000313" key="11">
    <source>
        <dbReference type="Proteomes" id="UP001055102"/>
    </source>
</evidence>
<comment type="cofactor">
    <cofactor evidence="1 8">
        <name>Mg(2+)</name>
        <dbReference type="ChEBI" id="CHEBI:18420"/>
    </cofactor>
</comment>
<dbReference type="CDD" id="cd09871">
    <property type="entry name" value="PIN_MtVapC28-VapC30-like"/>
    <property type="match status" value="1"/>
</dbReference>
<evidence type="ECO:0000256" key="4">
    <source>
        <dbReference type="ARBA" id="ARBA00022723"/>
    </source>
</evidence>
<comment type="caution">
    <text evidence="10">The sequence shown here is derived from an EMBL/GenBank/DDBJ whole genome shotgun (WGS) entry which is preliminary data.</text>
</comment>
<dbReference type="SUPFAM" id="SSF88723">
    <property type="entry name" value="PIN domain-like"/>
    <property type="match status" value="1"/>
</dbReference>
<evidence type="ECO:0000256" key="2">
    <source>
        <dbReference type="ARBA" id="ARBA00022649"/>
    </source>
</evidence>
<dbReference type="Proteomes" id="UP001055102">
    <property type="component" value="Unassembled WGS sequence"/>
</dbReference>
<dbReference type="PANTHER" id="PTHR33653:SF1">
    <property type="entry name" value="RIBONUCLEASE VAPC2"/>
    <property type="match status" value="1"/>
</dbReference>
<dbReference type="InterPro" id="IPR022907">
    <property type="entry name" value="VapC_family"/>
</dbReference>
<keyword evidence="8" id="KW-0800">Toxin</keyword>
<feature type="binding site" evidence="8">
    <location>
        <position position="103"/>
    </location>
    <ligand>
        <name>Mg(2+)</name>
        <dbReference type="ChEBI" id="CHEBI:18420"/>
    </ligand>
</feature>
<accession>A0ABQ4SPY5</accession>
<keyword evidence="4 8" id="KW-0479">Metal-binding</keyword>
<sequence length="133" mass="13926">MFVDASAIVAMIAGEPEAEHLAISLEASERRTTSAIAVLETVMAIRRLNGCSVSEAEALVTGFLSEADVTVIPVGAREGRAAVEAYARFGKGQGHPARLNLADCFAYACARTNDVPLLFVGSDFSQTDIPPAA</sequence>
<evidence type="ECO:0000256" key="5">
    <source>
        <dbReference type="ARBA" id="ARBA00022801"/>
    </source>
</evidence>
<organism evidence="10 11">
    <name type="scientific">Methylobacterium jeotgali</name>
    <dbReference type="NCBI Taxonomy" id="381630"/>
    <lineage>
        <taxon>Bacteria</taxon>
        <taxon>Pseudomonadati</taxon>
        <taxon>Pseudomonadota</taxon>
        <taxon>Alphaproteobacteria</taxon>
        <taxon>Hyphomicrobiales</taxon>
        <taxon>Methylobacteriaceae</taxon>
        <taxon>Methylobacterium</taxon>
    </lineage>
</organism>
<evidence type="ECO:0000256" key="6">
    <source>
        <dbReference type="ARBA" id="ARBA00022842"/>
    </source>
</evidence>
<reference evidence="10" key="2">
    <citation type="submission" date="2021-08" db="EMBL/GenBank/DDBJ databases">
        <authorList>
            <person name="Tani A."/>
            <person name="Ola A."/>
            <person name="Ogura Y."/>
            <person name="Katsura K."/>
            <person name="Hayashi T."/>
        </authorList>
    </citation>
    <scope>NUCLEOTIDE SEQUENCE</scope>
    <source>
        <strain evidence="10">LMG 23639</strain>
    </source>
</reference>
<comment type="similarity">
    <text evidence="7 8">Belongs to the PINc/VapC protein family.</text>
</comment>
<dbReference type="EMBL" id="BPQR01000007">
    <property type="protein sequence ID" value="GJE05142.1"/>
    <property type="molecule type" value="Genomic_DNA"/>
</dbReference>
<keyword evidence="3 8" id="KW-0540">Nuclease</keyword>
<evidence type="ECO:0000313" key="10">
    <source>
        <dbReference type="EMBL" id="GJE05142.1"/>
    </source>
</evidence>
<dbReference type="PANTHER" id="PTHR33653">
    <property type="entry name" value="RIBONUCLEASE VAPC2"/>
    <property type="match status" value="1"/>
</dbReference>
<keyword evidence="6 8" id="KW-0460">Magnesium</keyword>
<dbReference type="InterPro" id="IPR002716">
    <property type="entry name" value="PIN_dom"/>
</dbReference>
<protein>
    <recommendedName>
        <fullName evidence="8">Ribonuclease VapC</fullName>
        <shortName evidence="8">RNase VapC</shortName>
        <ecNumber evidence="8">3.1.-.-</ecNumber>
    </recommendedName>
    <alternativeName>
        <fullName evidence="8">Toxin VapC</fullName>
    </alternativeName>
</protein>
<evidence type="ECO:0000256" key="1">
    <source>
        <dbReference type="ARBA" id="ARBA00001946"/>
    </source>
</evidence>
<name>A0ABQ4SPY5_9HYPH</name>
<dbReference type="InterPro" id="IPR050556">
    <property type="entry name" value="Type_II_TA_system_RNase"/>
</dbReference>
<reference evidence="10" key="1">
    <citation type="journal article" date="2021" name="Front. Microbiol.">
        <title>Comprehensive Comparative Genomics and Phenotyping of Methylobacterium Species.</title>
        <authorList>
            <person name="Alessa O."/>
            <person name="Ogura Y."/>
            <person name="Fujitani Y."/>
            <person name="Takami H."/>
            <person name="Hayashi T."/>
            <person name="Sahin N."/>
            <person name="Tani A."/>
        </authorList>
    </citation>
    <scope>NUCLEOTIDE SEQUENCE</scope>
    <source>
        <strain evidence="10">LMG 23639</strain>
    </source>
</reference>
<evidence type="ECO:0000256" key="7">
    <source>
        <dbReference type="ARBA" id="ARBA00038093"/>
    </source>
</evidence>
<dbReference type="Pfam" id="PF01850">
    <property type="entry name" value="PIN"/>
    <property type="match status" value="1"/>
</dbReference>
<evidence type="ECO:0000256" key="8">
    <source>
        <dbReference type="HAMAP-Rule" id="MF_00265"/>
    </source>
</evidence>
<evidence type="ECO:0000259" key="9">
    <source>
        <dbReference type="Pfam" id="PF01850"/>
    </source>
</evidence>